<organism evidence="3 4">
    <name type="scientific">Candidatus Ozemobacter sibiricus</name>
    <dbReference type="NCBI Taxonomy" id="2268124"/>
    <lineage>
        <taxon>Bacteria</taxon>
        <taxon>Candidatus Ozemobacteria</taxon>
        <taxon>Candidatus Ozemobacterales</taxon>
        <taxon>Candidatus Ozemobacteraceae</taxon>
        <taxon>Candidatus Ozemobacter</taxon>
    </lineage>
</organism>
<evidence type="ECO:0000259" key="2">
    <source>
        <dbReference type="Pfam" id="PF08486"/>
    </source>
</evidence>
<proteinExistence type="predicted"/>
<gene>
    <name evidence="3" type="ORF">OZSIB_1695</name>
</gene>
<evidence type="ECO:0000313" key="3">
    <source>
        <dbReference type="EMBL" id="RCK78179.1"/>
    </source>
</evidence>
<evidence type="ECO:0000256" key="1">
    <source>
        <dbReference type="SAM" id="MobiDB-lite"/>
    </source>
</evidence>
<accession>A0A367ZKA3</accession>
<dbReference type="Proteomes" id="UP000252355">
    <property type="component" value="Unassembled WGS sequence"/>
</dbReference>
<dbReference type="InterPro" id="IPR013486">
    <property type="entry name" value="SpoIID/LytB"/>
</dbReference>
<evidence type="ECO:0000313" key="4">
    <source>
        <dbReference type="Proteomes" id="UP000252355"/>
    </source>
</evidence>
<dbReference type="EMBL" id="QOQW01000026">
    <property type="protein sequence ID" value="RCK78179.1"/>
    <property type="molecule type" value="Genomic_DNA"/>
</dbReference>
<feature type="domain" description="Sporulation stage II protein D amidase enhancer LytB N-terminal" evidence="2">
    <location>
        <begin position="291"/>
        <end position="377"/>
    </location>
</feature>
<name>A0A367ZKA3_9BACT</name>
<reference evidence="3 4" key="1">
    <citation type="submission" date="2018-05" db="EMBL/GenBank/DDBJ databases">
        <title>A metagenomic window into the 2 km-deep terrestrial subsurface aquifer revealed taxonomically and functionally diverse microbial community comprising novel uncultured bacterial lineages.</title>
        <authorList>
            <person name="Kadnikov V.V."/>
            <person name="Mardanov A.V."/>
            <person name="Beletsky A.V."/>
            <person name="Banks D."/>
            <person name="Pimenov N.V."/>
            <person name="Frank Y.A."/>
            <person name="Karnachuk O.V."/>
            <person name="Ravin N.V."/>
        </authorList>
    </citation>
    <scope>NUCLEOTIDE SEQUENCE [LARGE SCALE GENOMIC DNA]</scope>
    <source>
        <strain evidence="3">BY5</strain>
    </source>
</reference>
<dbReference type="NCBIfam" id="TIGR02669">
    <property type="entry name" value="SpoIID_LytB"/>
    <property type="match status" value="1"/>
</dbReference>
<dbReference type="Pfam" id="PF08486">
    <property type="entry name" value="SpoIID"/>
    <property type="match status" value="1"/>
</dbReference>
<dbReference type="GO" id="GO:0030435">
    <property type="term" value="P:sporulation resulting in formation of a cellular spore"/>
    <property type="evidence" value="ECO:0007669"/>
    <property type="project" value="InterPro"/>
</dbReference>
<dbReference type="InterPro" id="IPR013693">
    <property type="entry name" value="SpoIID/LytB_N"/>
</dbReference>
<sequence length="585" mass="62993">MRPSPLASAWGVFRRPPAMVRRWLLVGLLSLLIVGRVPDEAGAARGKPTGNARGPAPTVAKPGASRRASTASGEAAPATPARPSAERAGATAPVLRLKVAEYATGLTFRMPQGGTWSLGGKTGRLARSDRAEVSGRLQSRARQQYHVVVESVPMRDPERVAAALAKWRATGRPIHTYQAGRQSPTWDGRVLYIAAGLFPTREAAQKLVDQLANDGQSSWIFAEPLALARGTIALTINGRRVAQGAGPLGLTPVRDLILHKVEYARGYSWHGRADRTYRGPLTIGWGAQDALDCVLATDLEHILAGVVPSEISSKAAPSALQAQAVAARGEILSKVGLRHLKEGFDFCAEQHCQVYAGDNAVTDRIAAEIAPTRGLILHAADGTILDAVYAANCGGRGDRNDLVWNSQPNPHLIGVWDGPRPLALDLTDEAQVASFIRFPPFSYCQDPTVEGGDKFRWTRTLTGDAWQKVVAAAGVGRIRQIDGLERGPSGRLYKVVIHGEKGIKTVMRELKIRQLFGGLRSACFVVAWQRDAAGFITGGEFTGAGWGHGVGMCQTGAQYLARQGWSFDRILLHYFPGARLVLKYR</sequence>
<dbReference type="AlphaFoldDB" id="A0A367ZKA3"/>
<comment type="caution">
    <text evidence="3">The sequence shown here is derived from an EMBL/GenBank/DDBJ whole genome shotgun (WGS) entry which is preliminary data.</text>
</comment>
<feature type="region of interest" description="Disordered" evidence="1">
    <location>
        <begin position="43"/>
        <end position="89"/>
    </location>
</feature>
<protein>
    <submittedName>
        <fullName evidence="3">Putative amidase enhancer</fullName>
    </submittedName>
</protein>